<feature type="transmembrane region" description="Helical" evidence="7">
    <location>
        <begin position="12"/>
        <end position="29"/>
    </location>
</feature>
<dbReference type="PANTHER" id="PTHR42770">
    <property type="entry name" value="AMINO ACID TRANSPORTER-RELATED"/>
    <property type="match status" value="1"/>
</dbReference>
<keyword evidence="5 7" id="KW-1133">Transmembrane helix</keyword>
<keyword evidence="2" id="KW-0813">Transport</keyword>
<evidence type="ECO:0000256" key="2">
    <source>
        <dbReference type="ARBA" id="ARBA00022448"/>
    </source>
</evidence>
<dbReference type="Proteomes" id="UP000260363">
    <property type="component" value="Chromosome"/>
</dbReference>
<gene>
    <name evidence="8" type="ORF">BD36_02625</name>
</gene>
<dbReference type="RefSeq" id="WP_010230585.1">
    <property type="nucleotide sequence ID" value="NZ_CP007217.1"/>
</dbReference>
<evidence type="ECO:0000313" key="9">
    <source>
        <dbReference type="Proteomes" id="UP000260363"/>
    </source>
</evidence>
<dbReference type="InterPro" id="IPR002293">
    <property type="entry name" value="AA/rel_permease1"/>
</dbReference>
<dbReference type="GO" id="GO:0022857">
    <property type="term" value="F:transmembrane transporter activity"/>
    <property type="evidence" value="ECO:0007669"/>
    <property type="project" value="InterPro"/>
</dbReference>
<keyword evidence="4 7" id="KW-0812">Transmembrane</keyword>
<keyword evidence="3" id="KW-1003">Cell membrane</keyword>
<dbReference type="Pfam" id="PF13520">
    <property type="entry name" value="AA_permease_2"/>
    <property type="match status" value="1"/>
</dbReference>
<dbReference type="EMBL" id="CP007217">
    <property type="protein sequence ID" value="AJR10563.1"/>
    <property type="molecule type" value="Genomic_DNA"/>
</dbReference>
<feature type="transmembrane region" description="Helical" evidence="7">
    <location>
        <begin position="147"/>
        <end position="171"/>
    </location>
</feature>
<dbReference type="PATRIC" id="fig|83560.10.peg.500"/>
<dbReference type="GeneID" id="1245846"/>
<reference evidence="8 9" key="1">
    <citation type="submission" date="2014-02" db="EMBL/GenBank/DDBJ databases">
        <authorList>
            <person name="Chen C."/>
            <person name="Conrad T.A."/>
            <person name="Zhou Z."/>
            <person name="Lai Z."/>
            <person name="Zhong G."/>
        </authorList>
    </citation>
    <scope>NUCLEOTIDE SEQUENCE [LARGE SCALE GENOMIC DNA]</scope>
    <source>
        <strain evidence="8 9">Nigg3-28</strain>
    </source>
</reference>
<evidence type="ECO:0000313" key="8">
    <source>
        <dbReference type="EMBL" id="AJR10563.1"/>
    </source>
</evidence>
<dbReference type="STRING" id="83560.NC80_02440"/>
<proteinExistence type="predicted"/>
<dbReference type="PANTHER" id="PTHR42770:SF15">
    <property type="entry name" value="GLUTAMATE_GAMMA-AMINOBUTYRATE ANTIPORTER-RELATED"/>
    <property type="match status" value="1"/>
</dbReference>
<comment type="subcellular location">
    <subcellularLocation>
        <location evidence="1">Cell membrane</location>
        <topology evidence="1">Multi-pass membrane protein</topology>
    </subcellularLocation>
</comment>
<feature type="transmembrane region" description="Helical" evidence="7">
    <location>
        <begin position="355"/>
        <end position="378"/>
    </location>
</feature>
<dbReference type="GO" id="GO:0005886">
    <property type="term" value="C:plasma membrane"/>
    <property type="evidence" value="ECO:0007669"/>
    <property type="project" value="UniProtKB-SubCell"/>
</dbReference>
<evidence type="ECO:0000256" key="4">
    <source>
        <dbReference type="ARBA" id="ARBA00022692"/>
    </source>
</evidence>
<feature type="transmembrane region" description="Helical" evidence="7">
    <location>
        <begin position="231"/>
        <end position="253"/>
    </location>
</feature>
<feature type="transmembrane region" description="Helical" evidence="7">
    <location>
        <begin position="191"/>
        <end position="210"/>
    </location>
</feature>
<evidence type="ECO:0000256" key="5">
    <source>
        <dbReference type="ARBA" id="ARBA00022989"/>
    </source>
</evidence>
<dbReference type="KEGG" id="cmx:DNC_02460"/>
<sequence length="466" mass="51112">MHHRKSSTPLGTFTVGMLSLAVVISLRNLPLTAKHGLSTLFFYAISVACFMIPYALIAAELASFKPQGIYVWTRDALGKRWGFFAIWMQWFHNMTWYPAMLAFIASTLVYQISPDLANNRLYLASVILLGFWGLTFFNFLGIGTSALFSSICVIIGTLIPGAILVAFAAYWIHSGNPIAITFSWGELFPDFSSLSSFVLLSGMLLALCGLEANANLASDMEDPKRNYPKAVFIGAVATLAILVLGSLAIAIVIPKEEISLVSGLIRAFSLFFEKYNLSWMTGIIVAMTIAGSLGELNAWMFAGTKGLFISTQNDCLPKIFKKTNSRNVPTNLMLFQAIVVTLFTFIFIYVDSADLAYWILSALSVQMYLVMYICLFISGPVLRIKEPKAQRLYCVPGKLVGMCILSALGILSCLFALGISFLPPQAVISSSTMGGGFGYTALLLLAFTINCCIPFGMYYSHKKLIK</sequence>
<accession>A0A070A038</accession>
<feature type="transmembrane region" description="Helical" evidence="7">
    <location>
        <begin position="41"/>
        <end position="62"/>
    </location>
</feature>
<dbReference type="OMA" id="GPSRGMF"/>
<dbReference type="InterPro" id="IPR050367">
    <property type="entry name" value="APC_superfamily"/>
</dbReference>
<feature type="transmembrane region" description="Helical" evidence="7">
    <location>
        <begin position="328"/>
        <end position="349"/>
    </location>
</feature>
<keyword evidence="6 7" id="KW-0472">Membrane</keyword>
<evidence type="ECO:0000256" key="1">
    <source>
        <dbReference type="ARBA" id="ARBA00004651"/>
    </source>
</evidence>
<name>A0A070A038_CHLMR</name>
<evidence type="ECO:0000256" key="7">
    <source>
        <dbReference type="SAM" id="Phobius"/>
    </source>
</evidence>
<feature type="transmembrane region" description="Helical" evidence="7">
    <location>
        <begin position="83"/>
        <end position="109"/>
    </location>
</feature>
<feature type="transmembrane region" description="Helical" evidence="7">
    <location>
        <begin position="437"/>
        <end position="459"/>
    </location>
</feature>
<dbReference type="PIRSF" id="PIRSF006060">
    <property type="entry name" value="AA_transporter"/>
    <property type="match status" value="1"/>
</dbReference>
<evidence type="ECO:0000256" key="3">
    <source>
        <dbReference type="ARBA" id="ARBA00022475"/>
    </source>
</evidence>
<dbReference type="KEGG" id="cmg:NC81_02455"/>
<dbReference type="Gene3D" id="1.20.1740.10">
    <property type="entry name" value="Amino acid/polyamine transporter I"/>
    <property type="match status" value="1"/>
</dbReference>
<organism evidence="8 9">
    <name type="scientific">Chlamydia muridarum</name>
    <dbReference type="NCBI Taxonomy" id="83560"/>
    <lineage>
        <taxon>Bacteria</taxon>
        <taxon>Pseudomonadati</taxon>
        <taxon>Chlamydiota</taxon>
        <taxon>Chlamydiia</taxon>
        <taxon>Chlamydiales</taxon>
        <taxon>Chlamydiaceae</taxon>
        <taxon>Chlamydia/Chlamydophila group</taxon>
        <taxon>Chlamydia</taxon>
    </lineage>
</organism>
<dbReference type="KEGG" id="cmm:NC80_02440"/>
<feature type="transmembrane region" description="Helical" evidence="7">
    <location>
        <begin position="279"/>
        <end position="302"/>
    </location>
</feature>
<evidence type="ECO:0000256" key="6">
    <source>
        <dbReference type="ARBA" id="ARBA00023136"/>
    </source>
</evidence>
<feature type="transmembrane region" description="Helical" evidence="7">
    <location>
        <begin position="399"/>
        <end position="422"/>
    </location>
</feature>
<protein>
    <submittedName>
        <fullName evidence="8">Amino acid:proton antiporter</fullName>
    </submittedName>
</protein>
<dbReference type="AlphaFoldDB" id="A0A070A038"/>
<feature type="transmembrane region" description="Helical" evidence="7">
    <location>
        <begin position="121"/>
        <end position="140"/>
    </location>
</feature>